<dbReference type="RefSeq" id="WP_012065221.1">
    <property type="nucleotide sequence ID" value="NC_009633.1"/>
</dbReference>
<evidence type="ECO:0000256" key="7">
    <source>
        <dbReference type="PROSITE-ProRule" id="PRU00418"/>
    </source>
</evidence>
<keyword evidence="3 8" id="KW-0808">Transferase</keyword>
<evidence type="ECO:0000256" key="4">
    <source>
        <dbReference type="ARBA" id="ARBA00022683"/>
    </source>
</evidence>
<protein>
    <submittedName>
        <fullName evidence="8">Phosphotransferase system PTS, lactose/cellobiose-specific IIA subunit</fullName>
    </submittedName>
</protein>
<keyword evidence="2" id="KW-0762">Sugar transport</keyword>
<dbReference type="HOGENOM" id="CLU_152490_1_0_9"/>
<dbReference type="STRING" id="293826.Amet_4193"/>
<dbReference type="GO" id="GO:0046872">
    <property type="term" value="F:metal ion binding"/>
    <property type="evidence" value="ECO:0007669"/>
    <property type="project" value="UniProtKB-KW"/>
</dbReference>
<dbReference type="CDD" id="cd00215">
    <property type="entry name" value="PTS_IIA_lac"/>
    <property type="match status" value="1"/>
</dbReference>
<feature type="active site" description="Tele-phosphohistidine intermediate" evidence="5">
    <location>
        <position position="75"/>
    </location>
</feature>
<dbReference type="GO" id="GO:0009401">
    <property type="term" value="P:phosphoenolpyruvate-dependent sugar phosphotransferase system"/>
    <property type="evidence" value="ECO:0007669"/>
    <property type="project" value="UniProtKB-KW"/>
</dbReference>
<keyword evidence="1" id="KW-0813">Transport</keyword>
<dbReference type="eggNOG" id="COG1447">
    <property type="taxonomic scope" value="Bacteria"/>
</dbReference>
<dbReference type="SUPFAM" id="SSF46973">
    <property type="entry name" value="Enzyme IIa from lactose specific PTS, IIa-lac"/>
    <property type="match status" value="1"/>
</dbReference>
<evidence type="ECO:0000256" key="2">
    <source>
        <dbReference type="ARBA" id="ARBA00022597"/>
    </source>
</evidence>
<comment type="cofactor">
    <cofactor evidence="6">
        <name>Mg(2+)</name>
        <dbReference type="ChEBI" id="CHEBI:18420"/>
    </cofactor>
    <text evidence="6">Binds 1 Mg(2+) ion per trimer.</text>
</comment>
<evidence type="ECO:0000256" key="5">
    <source>
        <dbReference type="PIRSR" id="PIRSR000699-1"/>
    </source>
</evidence>
<evidence type="ECO:0000256" key="1">
    <source>
        <dbReference type="ARBA" id="ARBA00022448"/>
    </source>
</evidence>
<keyword evidence="9" id="KW-1185">Reference proteome</keyword>
<name>A6TVQ5_ALKMQ</name>
<dbReference type="InterPro" id="IPR036542">
    <property type="entry name" value="PTS_IIA_lac/cel_sf"/>
</dbReference>
<keyword evidence="6" id="KW-0479">Metal-binding</keyword>
<organism evidence="8 9">
    <name type="scientific">Alkaliphilus metalliredigens (strain QYMF)</name>
    <dbReference type="NCBI Taxonomy" id="293826"/>
    <lineage>
        <taxon>Bacteria</taxon>
        <taxon>Bacillati</taxon>
        <taxon>Bacillota</taxon>
        <taxon>Clostridia</taxon>
        <taxon>Peptostreptococcales</taxon>
        <taxon>Natronincolaceae</taxon>
        <taxon>Alkaliphilus</taxon>
    </lineage>
</organism>
<sequence length="107" mass="11947">MDIEVAIFTLITHSGEARSSSMESIQHAKKGDFKKAIACIEDAKAKLILAHQAQTTLIHAEAQGNKVEISLLMIHAQDHLMNAMTIKDMAEEFVDLYKNVLPEKWEA</sequence>
<keyword evidence="6" id="KW-0460">Magnesium</keyword>
<evidence type="ECO:0000313" key="9">
    <source>
        <dbReference type="Proteomes" id="UP000001572"/>
    </source>
</evidence>
<gene>
    <name evidence="8" type="ordered locus">Amet_4193</name>
</gene>
<dbReference type="Pfam" id="PF02255">
    <property type="entry name" value="PTS_IIA"/>
    <property type="match status" value="1"/>
</dbReference>
<dbReference type="GO" id="GO:0016740">
    <property type="term" value="F:transferase activity"/>
    <property type="evidence" value="ECO:0007669"/>
    <property type="project" value="UniProtKB-KW"/>
</dbReference>
<dbReference type="Gene3D" id="1.20.58.80">
    <property type="entry name" value="Phosphotransferase system, lactose/cellobiose-type IIA subunit"/>
    <property type="match status" value="1"/>
</dbReference>
<feature type="binding site" evidence="6">
    <location>
        <position position="78"/>
    </location>
    <ligand>
        <name>Mg(2+)</name>
        <dbReference type="ChEBI" id="CHEBI:18420"/>
        <note>ligand shared between all trimeric partners</note>
    </ligand>
</feature>
<dbReference type="EMBL" id="CP000724">
    <property type="protein sequence ID" value="ABR50273.1"/>
    <property type="molecule type" value="Genomic_DNA"/>
</dbReference>
<accession>A6TVQ5</accession>
<evidence type="ECO:0000256" key="6">
    <source>
        <dbReference type="PIRSR" id="PIRSR000699-2"/>
    </source>
</evidence>
<dbReference type="OrthoDB" id="389577at2"/>
<dbReference type="AlphaFoldDB" id="A6TVQ5"/>
<evidence type="ECO:0000256" key="3">
    <source>
        <dbReference type="ARBA" id="ARBA00022679"/>
    </source>
</evidence>
<dbReference type="PROSITE" id="PS51095">
    <property type="entry name" value="PTS_EIIA_TYPE_3"/>
    <property type="match status" value="1"/>
</dbReference>
<evidence type="ECO:0000313" key="8">
    <source>
        <dbReference type="EMBL" id="ABR50273.1"/>
    </source>
</evidence>
<dbReference type="PIRSF" id="PIRSF000699">
    <property type="entry name" value="PTS_IILac_III"/>
    <property type="match status" value="1"/>
</dbReference>
<dbReference type="InterPro" id="IPR003188">
    <property type="entry name" value="PTS_IIA_lac/cel"/>
</dbReference>
<dbReference type="Proteomes" id="UP000001572">
    <property type="component" value="Chromosome"/>
</dbReference>
<dbReference type="PANTHER" id="PTHR34382">
    <property type="entry name" value="PTS SYSTEM N,N'-DIACETYLCHITOBIOSE-SPECIFIC EIIA COMPONENT"/>
    <property type="match status" value="1"/>
</dbReference>
<reference evidence="9" key="1">
    <citation type="journal article" date="2016" name="Genome Announc.">
        <title>Complete genome sequence of Alkaliphilus metalliredigens strain QYMF, an alkaliphilic and metal-reducing bacterium isolated from borax-contaminated leachate ponds.</title>
        <authorList>
            <person name="Hwang C."/>
            <person name="Copeland A."/>
            <person name="Lucas S."/>
            <person name="Lapidus A."/>
            <person name="Barry K."/>
            <person name="Detter J.C."/>
            <person name="Glavina Del Rio T."/>
            <person name="Hammon N."/>
            <person name="Israni S."/>
            <person name="Dalin E."/>
            <person name="Tice H."/>
            <person name="Pitluck S."/>
            <person name="Chertkov O."/>
            <person name="Brettin T."/>
            <person name="Bruce D."/>
            <person name="Han C."/>
            <person name="Schmutz J."/>
            <person name="Larimer F."/>
            <person name="Land M.L."/>
            <person name="Hauser L."/>
            <person name="Kyrpides N."/>
            <person name="Mikhailova N."/>
            <person name="Ye Q."/>
            <person name="Zhou J."/>
            <person name="Richardson P."/>
            <person name="Fields M.W."/>
        </authorList>
    </citation>
    <scope>NUCLEOTIDE SEQUENCE [LARGE SCALE GENOMIC DNA]</scope>
    <source>
        <strain evidence="9">QYMF</strain>
    </source>
</reference>
<feature type="modified residue" description="Phosphohistidine; by HPr" evidence="7">
    <location>
        <position position="75"/>
    </location>
</feature>
<dbReference type="PANTHER" id="PTHR34382:SF7">
    <property type="entry name" value="PTS SYSTEM N,N'-DIACETYLCHITOBIOSE-SPECIFIC EIIA COMPONENT"/>
    <property type="match status" value="1"/>
</dbReference>
<keyword evidence="4" id="KW-0598">Phosphotransferase system</keyword>
<dbReference type="KEGG" id="amt:Amet_4193"/>
<proteinExistence type="predicted"/>